<evidence type="ECO:0000313" key="14">
    <source>
        <dbReference type="EMBL" id="EDV23799.1"/>
    </source>
</evidence>
<dbReference type="SMART" id="SM00303">
    <property type="entry name" value="GPS"/>
    <property type="match status" value="1"/>
</dbReference>
<keyword evidence="3 10" id="KW-0812">Transmembrane</keyword>
<dbReference type="FunFam" id="1.20.1070.10:FF:000058">
    <property type="entry name" value="Adhesion G protein-coupled receptor F5"/>
    <property type="match status" value="1"/>
</dbReference>
<dbReference type="OMA" id="RTWENIA"/>
<dbReference type="PRINTS" id="PR00249">
    <property type="entry name" value="GPCRSECRETIN"/>
</dbReference>
<dbReference type="SUPFAM" id="SSF81321">
    <property type="entry name" value="Family A G protein-coupled receptor-like"/>
    <property type="match status" value="1"/>
</dbReference>
<evidence type="ECO:0000256" key="8">
    <source>
        <dbReference type="ARBA" id="ARBA00023180"/>
    </source>
</evidence>
<feature type="region of interest" description="Disordered" evidence="9">
    <location>
        <begin position="625"/>
        <end position="650"/>
    </location>
</feature>
<dbReference type="GO" id="GO:0004930">
    <property type="term" value="F:G protein-coupled receptor activity"/>
    <property type="evidence" value="ECO:0007669"/>
    <property type="project" value="InterPro"/>
</dbReference>
<dbReference type="InterPro" id="IPR000832">
    <property type="entry name" value="GPCR_2_secretin-like"/>
</dbReference>
<feature type="transmembrane region" description="Helical" evidence="10">
    <location>
        <begin position="429"/>
        <end position="451"/>
    </location>
</feature>
<evidence type="ECO:0000256" key="10">
    <source>
        <dbReference type="SAM" id="Phobius"/>
    </source>
</evidence>
<keyword evidence="8" id="KW-0325">Glycoprotein</keyword>
<dbReference type="Pfam" id="PF01825">
    <property type="entry name" value="GPS"/>
    <property type="match status" value="1"/>
</dbReference>
<dbReference type="InterPro" id="IPR017983">
    <property type="entry name" value="GPCR_2_secretin-like_CS"/>
</dbReference>
<dbReference type="InterPro" id="IPR001304">
    <property type="entry name" value="C-type_lectin-like"/>
</dbReference>
<feature type="transmembrane region" description="Helical" evidence="10">
    <location>
        <begin position="504"/>
        <end position="530"/>
    </location>
</feature>
<evidence type="ECO:0000256" key="4">
    <source>
        <dbReference type="ARBA" id="ARBA00022729"/>
    </source>
</evidence>
<keyword evidence="6 10" id="KW-0472">Membrane</keyword>
<dbReference type="GeneID" id="6754538"/>
<comment type="subcellular location">
    <subcellularLocation>
        <location evidence="1">Membrane</location>
        <topology evidence="1">Multi-pass membrane protein</topology>
    </subcellularLocation>
</comment>
<dbReference type="Pfam" id="PF00002">
    <property type="entry name" value="7tm_2"/>
    <property type="match status" value="1"/>
</dbReference>
<comment type="similarity">
    <text evidence="2">Belongs to the G-protein coupled receptor 2 family. Adhesion G-protein coupled receptor (ADGR) subfamily.</text>
</comment>
<evidence type="ECO:0000256" key="9">
    <source>
        <dbReference type="SAM" id="MobiDB-lite"/>
    </source>
</evidence>
<dbReference type="PROSITE" id="PS50041">
    <property type="entry name" value="C_TYPE_LECTIN_2"/>
    <property type="match status" value="1"/>
</dbReference>
<feature type="transmembrane region" description="Helical" evidence="10">
    <location>
        <begin position="463"/>
        <end position="484"/>
    </location>
</feature>
<dbReference type="InterPro" id="IPR016186">
    <property type="entry name" value="C-type_lectin-like/link_sf"/>
</dbReference>
<dbReference type="Gene3D" id="1.20.1070.10">
    <property type="entry name" value="Rhodopsin 7-helix transmembrane proteins"/>
    <property type="match status" value="1"/>
</dbReference>
<sequence length="683" mass="77446">MQYHGLWIGLRSQHSFNNISNYAYKWIDGSNTSLFHNWLTTPLVGSISTELCVATLRPLGWKWFQYNCNTTFLDGFICEKFAIPVKISPEKHLQYVSNTIRNQIYANETSDKSIGQLEAASQLLSRTWENIAISRKNDTLKFIVLNESIEITQVLFNKAETLIRAGWKNALDPILATMKNLEKLTVRVAGTPLRNPIVIQTTRMELRMEKIDTPYSTYIGLQTTTNNWLQLHYDTNLVNKSNVVVIIYKNYRLFSELPSESSLDVNTNIVSCSLVSTINSSKIQPTEFQYLLSNYKERVALSDIQCSYWNFNQSNWSTSGCNFVRQYYGRTHCRCNHLTHFAALMIVTNTTVNQYHSKILGTIGIAGVVTSAVFLLFTLIILVSLRNLRSDRFFIHKNLCLALLLANVSAVITSQAYLHHTACKVSAIIQHFLFTAAFTWMLVEGLHLYLLMVKVFTSGRSKTFLYVFVGWGIPVIIVATSIAIRFNDYGSNRICWLSIKNGLIWAFVGPVIAIITINFVIFILVARIICRSSSPVAIEQKTADFATIKSTLRGAVILVPILGLTWIFGVLTINEQTLFFDYIFVITNSLQGFFIFLFHCALNSEVQNALKNRIGQYDAVKQLNNSPQNNSNGKQGKNTGNNVESWNGHHSSTLNKFKSEFYQNNTGNHDDLVVVRKSFESKS</sequence>
<reference evidence="14 15" key="1">
    <citation type="journal article" date="2008" name="Nature">
        <title>The Trichoplax genome and the nature of placozoans.</title>
        <authorList>
            <person name="Srivastava M."/>
            <person name="Begovic E."/>
            <person name="Chapman J."/>
            <person name="Putnam N.H."/>
            <person name="Hellsten U."/>
            <person name="Kawashima T."/>
            <person name="Kuo A."/>
            <person name="Mitros T."/>
            <person name="Salamov A."/>
            <person name="Carpenter M.L."/>
            <person name="Signorovitch A.Y."/>
            <person name="Moreno M.A."/>
            <person name="Kamm K."/>
            <person name="Grimwood J."/>
            <person name="Schmutz J."/>
            <person name="Shapiro H."/>
            <person name="Grigoriev I.V."/>
            <person name="Buss L.W."/>
            <person name="Schierwater B."/>
            <person name="Dellaporta S.L."/>
            <person name="Rokhsar D.S."/>
        </authorList>
    </citation>
    <scope>NUCLEOTIDE SEQUENCE [LARGE SCALE GENOMIC DNA]</scope>
    <source>
        <strain evidence="14 15">Grell-BS-1999</strain>
    </source>
</reference>
<dbReference type="eggNOG" id="KOG4193">
    <property type="taxonomic scope" value="Eukaryota"/>
</dbReference>
<accession>B3RZ84</accession>
<dbReference type="InterPro" id="IPR000203">
    <property type="entry name" value="GPS"/>
</dbReference>
<feature type="transmembrane region" description="Helical" evidence="10">
    <location>
        <begin position="395"/>
        <end position="417"/>
    </location>
</feature>
<dbReference type="KEGG" id="tad:TRIADDRAFT_57362"/>
<evidence type="ECO:0000256" key="1">
    <source>
        <dbReference type="ARBA" id="ARBA00004141"/>
    </source>
</evidence>
<gene>
    <name evidence="14" type="ORF">TRIADDRAFT_57362</name>
</gene>
<evidence type="ECO:0008006" key="16">
    <source>
        <dbReference type="Google" id="ProtNLM"/>
    </source>
</evidence>
<evidence type="ECO:0000259" key="13">
    <source>
        <dbReference type="PROSITE" id="PS50261"/>
    </source>
</evidence>
<dbReference type="EMBL" id="DS985246">
    <property type="protein sequence ID" value="EDV23799.1"/>
    <property type="molecule type" value="Genomic_DNA"/>
</dbReference>
<protein>
    <recommendedName>
        <fullName evidence="16">G-protein coupled receptors family 2 profile 2 domain-containing protein</fullName>
    </recommendedName>
</protein>
<dbReference type="HOGENOM" id="CLU_402993_0_0_1"/>
<feature type="transmembrane region" description="Helical" evidence="10">
    <location>
        <begin position="551"/>
        <end position="573"/>
    </location>
</feature>
<dbReference type="GO" id="GO:0007166">
    <property type="term" value="P:cell surface receptor signaling pathway"/>
    <property type="evidence" value="ECO:0007669"/>
    <property type="project" value="InterPro"/>
</dbReference>
<feature type="domain" description="GAIN-B" evidence="12">
    <location>
        <begin position="196"/>
        <end position="351"/>
    </location>
</feature>
<evidence type="ECO:0000256" key="3">
    <source>
        <dbReference type="ARBA" id="ARBA00022692"/>
    </source>
</evidence>
<dbReference type="STRING" id="10228.B3RZ84"/>
<evidence type="ECO:0000256" key="2">
    <source>
        <dbReference type="ARBA" id="ARBA00007343"/>
    </source>
</evidence>
<dbReference type="CDD" id="cd15933">
    <property type="entry name" value="7tmB2_GPR133-like_Adhesion_V"/>
    <property type="match status" value="1"/>
</dbReference>
<feature type="transmembrane region" description="Helical" evidence="10">
    <location>
        <begin position="359"/>
        <end position="383"/>
    </location>
</feature>
<evidence type="ECO:0000256" key="7">
    <source>
        <dbReference type="ARBA" id="ARBA00023157"/>
    </source>
</evidence>
<dbReference type="PANTHER" id="PTHR12011">
    <property type="entry name" value="ADHESION G-PROTEIN COUPLED RECEPTOR"/>
    <property type="match status" value="1"/>
</dbReference>
<keyword evidence="7" id="KW-1015">Disulfide bond</keyword>
<evidence type="ECO:0000313" key="15">
    <source>
        <dbReference type="Proteomes" id="UP000009022"/>
    </source>
</evidence>
<dbReference type="PROSITE" id="PS50261">
    <property type="entry name" value="G_PROTEIN_RECEP_F2_4"/>
    <property type="match status" value="1"/>
</dbReference>
<dbReference type="SUPFAM" id="SSF56436">
    <property type="entry name" value="C-type lectin-like"/>
    <property type="match status" value="1"/>
</dbReference>
<keyword evidence="5 10" id="KW-1133">Transmembrane helix</keyword>
<dbReference type="Proteomes" id="UP000009022">
    <property type="component" value="Unassembled WGS sequence"/>
</dbReference>
<proteinExistence type="inferred from homology"/>
<dbReference type="GO" id="GO:0005886">
    <property type="term" value="C:plasma membrane"/>
    <property type="evidence" value="ECO:0000318"/>
    <property type="project" value="GO_Central"/>
</dbReference>
<evidence type="ECO:0000256" key="5">
    <source>
        <dbReference type="ARBA" id="ARBA00022989"/>
    </source>
</evidence>
<feature type="transmembrane region" description="Helical" evidence="10">
    <location>
        <begin position="579"/>
        <end position="602"/>
    </location>
</feature>
<name>B3RZ84_TRIAD</name>
<feature type="domain" description="G-protein coupled receptors family 2 profile 2" evidence="13">
    <location>
        <begin position="360"/>
        <end position="603"/>
    </location>
</feature>
<keyword evidence="15" id="KW-1185">Reference proteome</keyword>
<dbReference type="InterPro" id="IPR017981">
    <property type="entry name" value="GPCR_2-like_7TM"/>
</dbReference>
<evidence type="ECO:0000259" key="12">
    <source>
        <dbReference type="PROSITE" id="PS50221"/>
    </source>
</evidence>
<dbReference type="OrthoDB" id="347083at2759"/>
<dbReference type="InParanoid" id="B3RZ84"/>
<dbReference type="Gene3D" id="3.10.100.10">
    <property type="entry name" value="Mannose-Binding Protein A, subunit A"/>
    <property type="match status" value="1"/>
</dbReference>
<dbReference type="InterPro" id="IPR057244">
    <property type="entry name" value="GAIN_B"/>
</dbReference>
<dbReference type="CTD" id="6754538"/>
<dbReference type="PANTHER" id="PTHR12011:SF347">
    <property type="entry name" value="FI21270P1-RELATED"/>
    <property type="match status" value="1"/>
</dbReference>
<dbReference type="RefSeq" id="XP_002113325.1">
    <property type="nucleotide sequence ID" value="XM_002113289.1"/>
</dbReference>
<dbReference type="PhylomeDB" id="B3RZ84"/>
<dbReference type="AlphaFoldDB" id="B3RZ84"/>
<organism evidence="14 15">
    <name type="scientific">Trichoplax adhaerens</name>
    <name type="common">Trichoplax reptans</name>
    <dbReference type="NCBI Taxonomy" id="10228"/>
    <lineage>
        <taxon>Eukaryota</taxon>
        <taxon>Metazoa</taxon>
        <taxon>Placozoa</taxon>
        <taxon>Uniplacotomia</taxon>
        <taxon>Trichoplacea</taxon>
        <taxon>Trichoplacidae</taxon>
        <taxon>Trichoplax</taxon>
    </lineage>
</organism>
<dbReference type="CDD" id="cd00037">
    <property type="entry name" value="CLECT"/>
    <property type="match status" value="1"/>
</dbReference>
<dbReference type="PROSITE" id="PS50221">
    <property type="entry name" value="GAIN_B"/>
    <property type="match status" value="1"/>
</dbReference>
<keyword evidence="4" id="KW-0732">Signal</keyword>
<dbReference type="FunCoup" id="B3RZ84">
    <property type="interactions" value="4"/>
</dbReference>
<evidence type="ECO:0000259" key="11">
    <source>
        <dbReference type="PROSITE" id="PS50041"/>
    </source>
</evidence>
<feature type="domain" description="C-type lectin" evidence="11">
    <location>
        <begin position="6"/>
        <end position="69"/>
    </location>
</feature>
<dbReference type="InterPro" id="IPR046338">
    <property type="entry name" value="GAIN_dom_sf"/>
</dbReference>
<dbReference type="PROSITE" id="PS00650">
    <property type="entry name" value="G_PROTEIN_RECEP_F2_2"/>
    <property type="match status" value="1"/>
</dbReference>
<evidence type="ECO:0000256" key="6">
    <source>
        <dbReference type="ARBA" id="ARBA00023136"/>
    </source>
</evidence>
<dbReference type="Gene3D" id="2.60.220.50">
    <property type="match status" value="1"/>
</dbReference>
<dbReference type="InterPro" id="IPR016187">
    <property type="entry name" value="CTDL_fold"/>
</dbReference>